<sequence>MIAGHGRLTAALQLGLCEVPAIRITHLSAAKKRALMLADNKIALNAAWDMDLLALELADLSELTLDFDLEITGFEVPEIDLIIEDAKPSPAPEDVVPEPDTTKSPVCQPGDLWLLGAHKVLCGDARNADDYTRLMDGAEAGLGFTDPPYNVPISGHVCGNGKVQHREFAEASGEMSEEDFERFLQETFTLCAAHSHDGAVWFACMDWRHVGEIRSAALAAFDQWLNVCVWAKTNGGMGGLYRSQYELVFVLRKGKAAHRNNVQLGKFGRNRTNLWTYAGVNTFRAGRMEELQAHPTAKPVEMVKDAILDVSKRGDIVLDPFLGSGSTLIAAERCGRVAYGLEIDPAYVDVILRRWQKETGKDPVRASDQMSFTSLEEEMVQ</sequence>
<dbReference type="PIRSF" id="PIRSF036758">
    <property type="entry name" value="Aden_M_ParB"/>
    <property type="match status" value="1"/>
</dbReference>
<evidence type="ECO:0000256" key="2">
    <source>
        <dbReference type="ARBA" id="ARBA00022679"/>
    </source>
</evidence>
<dbReference type="GO" id="GO:0032259">
    <property type="term" value="P:methylation"/>
    <property type="evidence" value="ECO:0007669"/>
    <property type="project" value="UniProtKB-KW"/>
</dbReference>
<dbReference type="Gene3D" id="3.40.50.150">
    <property type="entry name" value="Vaccinia Virus protein VP39"/>
    <property type="match status" value="1"/>
</dbReference>
<comment type="similarity">
    <text evidence="4">Belongs to the N(4)/N(6)-methyltransferase family.</text>
</comment>
<dbReference type="GO" id="GO:0009007">
    <property type="term" value="F:site-specific DNA-methyltransferase (adenine-specific) activity"/>
    <property type="evidence" value="ECO:0007669"/>
    <property type="project" value="UniProtKB-EC"/>
</dbReference>
<dbReference type="AlphaFoldDB" id="A0A1M6QC89"/>
<dbReference type="GO" id="GO:0003677">
    <property type="term" value="F:DNA binding"/>
    <property type="evidence" value="ECO:0007669"/>
    <property type="project" value="InterPro"/>
</dbReference>
<organism evidence="6 7">
    <name type="scientific">Shimia gijangensis</name>
    <dbReference type="NCBI Taxonomy" id="1470563"/>
    <lineage>
        <taxon>Bacteria</taxon>
        <taxon>Pseudomonadati</taxon>
        <taxon>Pseudomonadota</taxon>
        <taxon>Alphaproteobacteria</taxon>
        <taxon>Rhodobacterales</taxon>
        <taxon>Roseobacteraceae</taxon>
    </lineage>
</organism>
<evidence type="ECO:0000313" key="6">
    <source>
        <dbReference type="EMBL" id="SHK17697.1"/>
    </source>
</evidence>
<evidence type="ECO:0000256" key="3">
    <source>
        <dbReference type="ARBA" id="ARBA00047942"/>
    </source>
</evidence>
<dbReference type="SUPFAM" id="SSF110849">
    <property type="entry name" value="ParB/Sulfiredoxin"/>
    <property type="match status" value="1"/>
</dbReference>
<dbReference type="STRING" id="1470563.SAMN05444000_1211"/>
<accession>A0A1M6QC89</accession>
<dbReference type="EMBL" id="FQZQ01000021">
    <property type="protein sequence ID" value="SHK17697.1"/>
    <property type="molecule type" value="Genomic_DNA"/>
</dbReference>
<dbReference type="InterPro" id="IPR036086">
    <property type="entry name" value="ParB/Sulfiredoxin_sf"/>
</dbReference>
<dbReference type="PRINTS" id="PR00508">
    <property type="entry name" value="S21N4MTFRASE"/>
</dbReference>
<evidence type="ECO:0000256" key="4">
    <source>
        <dbReference type="RuleBase" id="RU362026"/>
    </source>
</evidence>
<dbReference type="GO" id="GO:0008170">
    <property type="term" value="F:N-methyltransferase activity"/>
    <property type="evidence" value="ECO:0007669"/>
    <property type="project" value="InterPro"/>
</dbReference>
<gene>
    <name evidence="6" type="ORF">SAMN05444000_1211</name>
</gene>
<proteinExistence type="inferred from homology"/>
<dbReference type="PANTHER" id="PTHR13370:SF3">
    <property type="entry name" value="TRNA (GUANINE(10)-N2)-METHYLTRANSFERASE HOMOLOG"/>
    <property type="match status" value="1"/>
</dbReference>
<dbReference type="PANTHER" id="PTHR13370">
    <property type="entry name" value="RNA METHYLASE-RELATED"/>
    <property type="match status" value="1"/>
</dbReference>
<dbReference type="GO" id="GO:0005737">
    <property type="term" value="C:cytoplasm"/>
    <property type="evidence" value="ECO:0007669"/>
    <property type="project" value="TreeGrafter"/>
</dbReference>
<comment type="catalytic activity">
    <reaction evidence="3">
        <text>a 2'-deoxyadenosine in DNA + S-adenosyl-L-methionine = an N(6)-methyl-2'-deoxyadenosine in DNA + S-adenosyl-L-homocysteine + H(+)</text>
        <dbReference type="Rhea" id="RHEA:15197"/>
        <dbReference type="Rhea" id="RHEA-COMP:12418"/>
        <dbReference type="Rhea" id="RHEA-COMP:12419"/>
        <dbReference type="ChEBI" id="CHEBI:15378"/>
        <dbReference type="ChEBI" id="CHEBI:57856"/>
        <dbReference type="ChEBI" id="CHEBI:59789"/>
        <dbReference type="ChEBI" id="CHEBI:90615"/>
        <dbReference type="ChEBI" id="CHEBI:90616"/>
        <dbReference type="EC" id="2.1.1.72"/>
    </reaction>
</comment>
<name>A0A1M6QC89_9RHOB</name>
<keyword evidence="2" id="KW-0808">Transferase</keyword>
<keyword evidence="1 6" id="KW-0489">Methyltransferase</keyword>
<evidence type="ECO:0000256" key="1">
    <source>
        <dbReference type="ARBA" id="ARBA00022603"/>
    </source>
</evidence>
<evidence type="ECO:0000259" key="5">
    <source>
        <dbReference type="Pfam" id="PF01555"/>
    </source>
</evidence>
<feature type="domain" description="DNA methylase N-4/N-6" evidence="5">
    <location>
        <begin position="144"/>
        <end position="351"/>
    </location>
</feature>
<dbReference type="EC" id="2.1.1.-" evidence="4"/>
<dbReference type="InterPro" id="IPR001091">
    <property type="entry name" value="RM_Methyltransferase"/>
</dbReference>
<dbReference type="RefSeq" id="WP_073255171.1">
    <property type="nucleotide sequence ID" value="NZ_FQZQ01000021.1"/>
</dbReference>
<dbReference type="Proteomes" id="UP000183982">
    <property type="component" value="Unassembled WGS sequence"/>
</dbReference>
<dbReference type="Pfam" id="PF01555">
    <property type="entry name" value="N6_N4_Mtase"/>
    <property type="match status" value="1"/>
</dbReference>
<keyword evidence="7" id="KW-1185">Reference proteome</keyword>
<dbReference type="InterPro" id="IPR002941">
    <property type="entry name" value="DNA_methylase_N4/N6"/>
</dbReference>
<protein>
    <recommendedName>
        <fullName evidence="4">Methyltransferase</fullName>
        <ecNumber evidence="4">2.1.1.-</ecNumber>
    </recommendedName>
</protein>
<dbReference type="InterPro" id="IPR015840">
    <property type="entry name" value="DNA_MeTrfase_ParB"/>
</dbReference>
<dbReference type="InterPro" id="IPR029063">
    <property type="entry name" value="SAM-dependent_MTases_sf"/>
</dbReference>
<dbReference type="SUPFAM" id="SSF53335">
    <property type="entry name" value="S-adenosyl-L-methionine-dependent methyltransferases"/>
    <property type="match status" value="1"/>
</dbReference>
<evidence type="ECO:0000313" key="7">
    <source>
        <dbReference type="Proteomes" id="UP000183982"/>
    </source>
</evidence>
<reference evidence="7" key="1">
    <citation type="submission" date="2016-11" db="EMBL/GenBank/DDBJ databases">
        <authorList>
            <person name="Varghese N."/>
            <person name="Submissions S."/>
        </authorList>
    </citation>
    <scope>NUCLEOTIDE SEQUENCE [LARGE SCALE GENOMIC DNA]</scope>
    <source>
        <strain evidence="7">DSM 100564</strain>
    </source>
</reference>